<evidence type="ECO:0000313" key="19">
    <source>
        <dbReference type="Proteomes" id="UP000762676"/>
    </source>
</evidence>
<dbReference type="InterPro" id="IPR011761">
    <property type="entry name" value="ATP-grasp"/>
</dbReference>
<dbReference type="SUPFAM" id="SSF52440">
    <property type="entry name" value="PreATP-grasp domain"/>
    <property type="match status" value="1"/>
</dbReference>
<dbReference type="GO" id="GO:0004644">
    <property type="term" value="F:phosphoribosylglycinamide formyltransferase activity"/>
    <property type="evidence" value="ECO:0007669"/>
    <property type="project" value="UniProtKB-EC"/>
</dbReference>
<dbReference type="NCBIfam" id="TIGR00877">
    <property type="entry name" value="purD"/>
    <property type="match status" value="1"/>
</dbReference>
<evidence type="ECO:0000256" key="10">
    <source>
        <dbReference type="ARBA" id="ARBA00022741"/>
    </source>
</evidence>
<proteinExistence type="inferred from homology"/>
<dbReference type="Gene3D" id="3.90.600.10">
    <property type="entry name" value="Phosphoribosylglycinamide synthetase, C-terminal domain"/>
    <property type="match status" value="1"/>
</dbReference>
<evidence type="ECO:0000256" key="6">
    <source>
        <dbReference type="ARBA" id="ARBA00008696"/>
    </source>
</evidence>
<protein>
    <recommendedName>
        <fullName evidence="16">Trifunctional purine biosynthetic protein adenosine-3</fullName>
    </recommendedName>
    <domain>
        <recommendedName>
            <fullName evidence="16">Phosphoribosylamine--glycine ligase</fullName>
            <ecNumber evidence="16">6.3.4.13</ecNumber>
        </recommendedName>
        <alternativeName>
            <fullName evidence="16">Glycinamide ribonucleotide synthetase</fullName>
            <shortName evidence="16">GARS</shortName>
        </alternativeName>
        <alternativeName>
            <fullName evidence="16">Phosphoribosylglycinamide synthetase</fullName>
        </alternativeName>
    </domain>
    <domain>
        <recommendedName>
            <fullName evidence="16">Phosphoribosylformylglycinamidine cyclo-ligase</fullName>
            <ecNumber evidence="16">6.3.3.1</ecNumber>
        </recommendedName>
        <alternativeName>
            <fullName evidence="16">AIR synthase</fullName>
            <shortName evidence="16">AIRS</shortName>
        </alternativeName>
        <alternativeName>
            <fullName evidence="16">Phosphoribosyl-aminoimidazole synthetase</fullName>
        </alternativeName>
    </domain>
    <domain>
        <recommendedName>
            <fullName evidence="16">Phosphoribosylglycinamide formyltransferase</fullName>
            <ecNumber evidence="16">2.1.2.2</ecNumber>
        </recommendedName>
        <alternativeName>
            <fullName evidence="16">5'-phosphoribosylglycinamide transformylase</fullName>
        </alternativeName>
        <alternativeName>
            <fullName evidence="16">GAR transformylase</fullName>
            <shortName evidence="16">GART</shortName>
        </alternativeName>
    </domain>
</protein>
<dbReference type="GO" id="GO:0005524">
    <property type="term" value="F:ATP binding"/>
    <property type="evidence" value="ECO:0007669"/>
    <property type="project" value="UniProtKB-UniRule"/>
</dbReference>
<dbReference type="PANTHER" id="PTHR10520">
    <property type="entry name" value="TRIFUNCTIONAL PURINE BIOSYNTHETIC PROTEIN ADENOSINE-3-RELATED"/>
    <property type="match status" value="1"/>
</dbReference>
<dbReference type="InterPro" id="IPR037123">
    <property type="entry name" value="PRibGlycinamide_synth_C_sf"/>
</dbReference>
<dbReference type="InterPro" id="IPR000115">
    <property type="entry name" value="PRibGlycinamide_synth"/>
</dbReference>
<dbReference type="InterPro" id="IPR016188">
    <property type="entry name" value="PurM-like_N"/>
</dbReference>
<dbReference type="InterPro" id="IPR036477">
    <property type="entry name" value="Formyl_transf_N_sf"/>
</dbReference>
<dbReference type="FunFam" id="3.30.1330.10:FF:000001">
    <property type="entry name" value="Phosphoribosylformylglycinamidine cyclo-ligase"/>
    <property type="match status" value="1"/>
</dbReference>
<dbReference type="GO" id="GO:0005829">
    <property type="term" value="C:cytosol"/>
    <property type="evidence" value="ECO:0007669"/>
    <property type="project" value="TreeGrafter"/>
</dbReference>
<dbReference type="SUPFAM" id="SSF55326">
    <property type="entry name" value="PurM N-terminal domain-like"/>
    <property type="match status" value="2"/>
</dbReference>
<keyword evidence="19" id="KW-1185">Reference proteome</keyword>
<accession>A0AAV4JKN5</accession>
<comment type="pathway">
    <text evidence="3 16">Purine metabolism; IMP biosynthesis via de novo pathway; N(1)-(5-phospho-D-ribosyl)glycinamide from 5-phospho-alpha-D-ribose 1-diphosphate: step 2/2.</text>
</comment>
<dbReference type="InterPro" id="IPR036921">
    <property type="entry name" value="PurM-like_N_sf"/>
</dbReference>
<dbReference type="HAMAP" id="MF_01930">
    <property type="entry name" value="PurN"/>
    <property type="match status" value="1"/>
</dbReference>
<dbReference type="EC" id="2.1.2.2" evidence="16"/>
<dbReference type="InterPro" id="IPR002376">
    <property type="entry name" value="Formyl_transf_N"/>
</dbReference>
<reference evidence="18 19" key="1">
    <citation type="journal article" date="2021" name="Elife">
        <title>Chloroplast acquisition without the gene transfer in kleptoplastic sea slugs, Plakobranchus ocellatus.</title>
        <authorList>
            <person name="Maeda T."/>
            <person name="Takahashi S."/>
            <person name="Yoshida T."/>
            <person name="Shimamura S."/>
            <person name="Takaki Y."/>
            <person name="Nagai Y."/>
            <person name="Toyoda A."/>
            <person name="Suzuki Y."/>
            <person name="Arimoto A."/>
            <person name="Ishii H."/>
            <person name="Satoh N."/>
            <person name="Nishiyama T."/>
            <person name="Hasebe M."/>
            <person name="Maruyama T."/>
            <person name="Minagawa J."/>
            <person name="Obokata J."/>
            <person name="Shigenobu S."/>
        </authorList>
    </citation>
    <scope>NUCLEOTIDE SEQUENCE [LARGE SCALE GENOMIC DNA]</scope>
</reference>
<dbReference type="InterPro" id="IPR020562">
    <property type="entry name" value="PRibGlycinamide_synth_N"/>
</dbReference>
<dbReference type="Pfam" id="PF00551">
    <property type="entry name" value="Formyl_trans_N"/>
    <property type="match status" value="1"/>
</dbReference>
<comment type="pathway">
    <text evidence="2 16">Purine metabolism; IMP biosynthesis via de novo pathway; N(2)-formyl-N(1)-(5-phospho-D-ribosyl)glycinamide from N(1)-(5-phospho-D-ribosyl)glycinamide (10-formyl THF route): step 1/1.</text>
</comment>
<evidence type="ECO:0000256" key="14">
    <source>
        <dbReference type="ARBA" id="ARBA00023268"/>
    </source>
</evidence>
<comment type="similarity">
    <text evidence="6 16">In the central section; belongs to the AIR synthase family.</text>
</comment>
<evidence type="ECO:0000256" key="5">
    <source>
        <dbReference type="ARBA" id="ARBA00008630"/>
    </source>
</evidence>
<dbReference type="Gene3D" id="3.30.1490.20">
    <property type="entry name" value="ATP-grasp fold, A domain"/>
    <property type="match status" value="1"/>
</dbReference>
<dbReference type="NCBIfam" id="TIGR00878">
    <property type="entry name" value="purM"/>
    <property type="match status" value="2"/>
</dbReference>
<dbReference type="InterPro" id="IPR011054">
    <property type="entry name" value="Rudment_hybrid_motif"/>
</dbReference>
<dbReference type="InterPro" id="IPR004733">
    <property type="entry name" value="PurM_cligase"/>
</dbReference>
<evidence type="ECO:0000259" key="17">
    <source>
        <dbReference type="PROSITE" id="PS50975"/>
    </source>
</evidence>
<comment type="similarity">
    <text evidence="4 16">In the N-terminal section; belongs to the GARS family.</text>
</comment>
<dbReference type="InterPro" id="IPR001555">
    <property type="entry name" value="GART_AS"/>
</dbReference>
<evidence type="ECO:0000256" key="1">
    <source>
        <dbReference type="ARBA" id="ARBA00004686"/>
    </source>
</evidence>
<dbReference type="FunFam" id="3.40.50.170:FF:000006">
    <property type="entry name" value="Trifunctional purine biosynthetic protein adenosine-3"/>
    <property type="match status" value="1"/>
</dbReference>
<dbReference type="EMBL" id="BMAT01003279">
    <property type="protein sequence ID" value="GFS22825.1"/>
    <property type="molecule type" value="Genomic_DNA"/>
</dbReference>
<dbReference type="HAMAP" id="MF_00741">
    <property type="entry name" value="AIRS"/>
    <property type="match status" value="1"/>
</dbReference>
<dbReference type="GO" id="GO:0046872">
    <property type="term" value="F:metal ion binding"/>
    <property type="evidence" value="ECO:0007669"/>
    <property type="project" value="UniProtKB-KW"/>
</dbReference>
<keyword evidence="10 15" id="KW-0547">Nucleotide-binding</keyword>
<dbReference type="PROSITE" id="PS50975">
    <property type="entry name" value="ATP_GRASP"/>
    <property type="match status" value="1"/>
</dbReference>
<dbReference type="FunFam" id="3.30.1490.20:FF:000006">
    <property type="entry name" value="phosphoribosylamine--glycine ligase, chloroplastic-like"/>
    <property type="match status" value="1"/>
</dbReference>
<comment type="catalytic activity">
    <reaction evidence="16">
        <text>5-phospho-beta-D-ribosylamine + glycine + ATP = N(1)-(5-phospho-beta-D-ribosyl)glycinamide + ADP + phosphate + H(+)</text>
        <dbReference type="Rhea" id="RHEA:17453"/>
        <dbReference type="ChEBI" id="CHEBI:15378"/>
        <dbReference type="ChEBI" id="CHEBI:30616"/>
        <dbReference type="ChEBI" id="CHEBI:43474"/>
        <dbReference type="ChEBI" id="CHEBI:57305"/>
        <dbReference type="ChEBI" id="CHEBI:58681"/>
        <dbReference type="ChEBI" id="CHEBI:143788"/>
        <dbReference type="ChEBI" id="CHEBI:456216"/>
        <dbReference type="EC" id="6.3.4.13"/>
    </reaction>
</comment>
<dbReference type="CDD" id="cd08645">
    <property type="entry name" value="FMT_core_GART"/>
    <property type="match status" value="1"/>
</dbReference>
<dbReference type="InterPro" id="IPR013815">
    <property type="entry name" value="ATP_grasp_subdomain_1"/>
</dbReference>
<gene>
    <name evidence="18" type="ORF">ElyMa_001625100</name>
</gene>
<dbReference type="InterPro" id="IPR020560">
    <property type="entry name" value="PRibGlycinamide_synth_C-dom"/>
</dbReference>
<evidence type="ECO:0000256" key="15">
    <source>
        <dbReference type="PROSITE-ProRule" id="PRU00409"/>
    </source>
</evidence>
<comment type="caution">
    <text evidence="18">The sequence shown here is derived from an EMBL/GenBank/DDBJ whole genome shotgun (WGS) entry which is preliminary data.</text>
</comment>
<dbReference type="FunFam" id="3.90.650.10:FF:000019">
    <property type="entry name" value="Trifunctional purine biosynthetic protein adenosine-3"/>
    <property type="match status" value="1"/>
</dbReference>
<keyword evidence="13 16" id="KW-0464">Manganese</keyword>
<dbReference type="EC" id="6.3.3.1" evidence="16"/>
<dbReference type="EC" id="6.3.4.13" evidence="16"/>
<dbReference type="Gene3D" id="3.30.1330.10">
    <property type="entry name" value="PurM-like, N-terminal domain"/>
    <property type="match status" value="2"/>
</dbReference>
<dbReference type="FunFam" id="3.40.50.20:FF:000006">
    <property type="entry name" value="Phosphoribosylamine--glycine ligase, chloroplastic"/>
    <property type="match status" value="1"/>
</dbReference>
<comment type="catalytic activity">
    <reaction evidence="16">
        <text>2-formamido-N(1)-(5-O-phospho-beta-D-ribosyl)acetamidine + ATP = 5-amino-1-(5-phospho-beta-D-ribosyl)imidazole + ADP + phosphate + H(+)</text>
        <dbReference type="Rhea" id="RHEA:23032"/>
        <dbReference type="ChEBI" id="CHEBI:15378"/>
        <dbReference type="ChEBI" id="CHEBI:30616"/>
        <dbReference type="ChEBI" id="CHEBI:43474"/>
        <dbReference type="ChEBI" id="CHEBI:137981"/>
        <dbReference type="ChEBI" id="CHEBI:147287"/>
        <dbReference type="ChEBI" id="CHEBI:456216"/>
        <dbReference type="EC" id="6.3.3.1"/>
    </reaction>
</comment>
<evidence type="ECO:0000256" key="12">
    <source>
        <dbReference type="ARBA" id="ARBA00022840"/>
    </source>
</evidence>
<dbReference type="NCBIfam" id="TIGR00639">
    <property type="entry name" value="PurN"/>
    <property type="match status" value="1"/>
</dbReference>
<feature type="domain" description="ATP-grasp" evidence="17">
    <location>
        <begin position="113"/>
        <end position="320"/>
    </location>
</feature>
<dbReference type="SUPFAM" id="SSF56059">
    <property type="entry name" value="Glutathione synthetase ATP-binding domain-like"/>
    <property type="match status" value="1"/>
</dbReference>
<keyword evidence="12 15" id="KW-0067">ATP-binding</keyword>
<dbReference type="SUPFAM" id="SSF51246">
    <property type="entry name" value="Rudiment single hybrid motif"/>
    <property type="match status" value="1"/>
</dbReference>
<dbReference type="Gene3D" id="3.30.470.20">
    <property type="entry name" value="ATP-grasp fold, B domain"/>
    <property type="match status" value="1"/>
</dbReference>
<dbReference type="Pfam" id="PF00586">
    <property type="entry name" value="AIRS"/>
    <property type="match status" value="2"/>
</dbReference>
<dbReference type="CDD" id="cd02196">
    <property type="entry name" value="PurM"/>
    <property type="match status" value="2"/>
</dbReference>
<dbReference type="SUPFAM" id="SSF56042">
    <property type="entry name" value="PurM C-terminal domain-like"/>
    <property type="match status" value="2"/>
</dbReference>
<dbReference type="SMART" id="SM01209">
    <property type="entry name" value="GARS_A"/>
    <property type="match status" value="1"/>
</dbReference>
<dbReference type="PROSITE" id="PS00373">
    <property type="entry name" value="GART"/>
    <property type="match status" value="1"/>
</dbReference>
<dbReference type="Proteomes" id="UP000762676">
    <property type="component" value="Unassembled WGS sequence"/>
</dbReference>
<evidence type="ECO:0000313" key="18">
    <source>
        <dbReference type="EMBL" id="GFS22825.1"/>
    </source>
</evidence>
<keyword evidence="8" id="KW-0808">Transferase</keyword>
<keyword evidence="9 16" id="KW-0479">Metal-binding</keyword>
<keyword evidence="11 16" id="KW-0658">Purine biosynthesis</keyword>
<evidence type="ECO:0000256" key="2">
    <source>
        <dbReference type="ARBA" id="ARBA00005054"/>
    </source>
</evidence>
<dbReference type="InterPro" id="IPR004607">
    <property type="entry name" value="GART"/>
</dbReference>
<dbReference type="InterPro" id="IPR020561">
    <property type="entry name" value="PRibGlycinamid_synth_ATP-grasp"/>
</dbReference>
<dbReference type="InterPro" id="IPR036676">
    <property type="entry name" value="PurM-like_C_sf"/>
</dbReference>
<dbReference type="FunFam" id="3.30.470.20:FF:000018">
    <property type="entry name" value="Trifunctional purine biosynthetic protein adenosine-3"/>
    <property type="match status" value="1"/>
</dbReference>
<dbReference type="PROSITE" id="PS00184">
    <property type="entry name" value="GARS"/>
    <property type="match status" value="1"/>
</dbReference>
<evidence type="ECO:0000256" key="11">
    <source>
        <dbReference type="ARBA" id="ARBA00022755"/>
    </source>
</evidence>
<evidence type="ECO:0000256" key="16">
    <source>
        <dbReference type="RuleBase" id="RU363089"/>
    </source>
</evidence>
<dbReference type="InterPro" id="IPR020559">
    <property type="entry name" value="PRibGlycinamide_synth_CS"/>
</dbReference>
<organism evidence="18 19">
    <name type="scientific">Elysia marginata</name>
    <dbReference type="NCBI Taxonomy" id="1093978"/>
    <lineage>
        <taxon>Eukaryota</taxon>
        <taxon>Metazoa</taxon>
        <taxon>Spiralia</taxon>
        <taxon>Lophotrochozoa</taxon>
        <taxon>Mollusca</taxon>
        <taxon>Gastropoda</taxon>
        <taxon>Heterobranchia</taxon>
        <taxon>Euthyneura</taxon>
        <taxon>Panpulmonata</taxon>
        <taxon>Sacoglossa</taxon>
        <taxon>Placobranchoidea</taxon>
        <taxon>Plakobranchidae</taxon>
        <taxon>Elysia</taxon>
    </lineage>
</organism>
<dbReference type="GO" id="GO:0006189">
    <property type="term" value="P:'de novo' IMP biosynthetic process"/>
    <property type="evidence" value="ECO:0007669"/>
    <property type="project" value="UniProtKB-UniRule"/>
</dbReference>
<dbReference type="Pfam" id="PF02769">
    <property type="entry name" value="AIRS_C"/>
    <property type="match status" value="2"/>
</dbReference>
<sequence length="1383" mass="146046">MSEQVLLIGSGGREHALAWKLSQSALVSKIFVAPGNAGTGTGDSKVSNVALNVKDFESVAKWCTDNSITFVVVGPEDPLAEGIADHLAKNAAVPVFGPGAQAAQIEADKSFSKHFMVRHGIPTARFETFKDPEKACKYIREASHKALVVKASGLAAGKGVVVASCADEACEAVKSMMTEKAFGAAGETVVVEELLEGPEVSILAFSDGKNVCLMPPSQDHKRLLDNDQGPNTGGMGAICPYPGLTQDQLEKIKTDIIEKTVHGLAQEGARYIGVLYAGLMLTSDGPKVLEFNCRFGDPETQSIMCLLKSDLMPTLKACVRGNLPQAPPTFDLVNSAVGVVLVSGGYPGSYHKGLEISGISSLQDLKTVQVFHAGTKESEGGKVVTSGGRVLSVVAVETSLAAAIERATAAAAKIQFDGCFYRSDIGKKTCSSSGRAKFRYAGSTVTAHTSGGLSYKDAGVDITEGDLLVQAIKPLAKMTRRTGCDADLGGFGGLFDLKAANHTKSKLACRTSGVGRKIKLAARHGHHYNIGMDLVAQCVNDLLAIGAEPLYFLDYFATGKLEMQVAEEVVRGMADACLEAGCALIGGETAEMPGMYSEKDYDVAGMAVGAVPLDISHQAGSAVAAGDVIIALTSSSLQHHDFELLENILATGNLNPDRLHGLSGGSSLAEEVLSPPTIYIKSLLPLVQSQKVKRFHPVTSSIAECLSLLISPGLKVKVDAHTWAVRPVFGWMADMANLTASELFNTCSCSVAAVLAVDSQNVSLVLGSLSQDLSDRAEVIGHVVSSTGDGDHLLIDNVVEAVDASKRKARQEAPSNFVSPSDASYTFPVSSPTKPDVSDILATASRAGAVVSRRGMPATFDLSELGLAEPILVSGTDGVGTKLKIAQSLGQNSTVGIDLVAMCVNDLLASGADPFYFTCYLAAGSSDLPCLTEVVQGVAAGCEKAGCAFVEQQMSALPSIYSKDVYDLGGFAVGAVEKSRILPKFSEIRPGDVLIGLPSSGIHSNGYSLVRRVVEVNKLRFDMPSPFNANVTLGHDLLTPTEIYVKTVLPTLRSGKVKGFAHITGGGLVENIPRVLPPGVNVVLDANNWKVPSVFGWLQHMGKISSYEMSRTFNCGLGAVVVVDPRDKSQVLQMLNEAGAYAVLVGSVVEGKGCESTVTISNLGEALLSCWARPRLPERKKRVGVLISGSGTNLQALMDYTQSQDNDSAAHITLVISNVPKVKGLARAQKAGIKTQVISHKKFKSRAEFDASVHECLVEHDIELVCLAGFMRILTGEFTSKWTGRMLNIHPSLLPSFKGAHAHKMALEAGVRISGCSVHFVAEEVDGGAIICQESVPVYPGDTVELLSERVKTVEHVAYPAALELVASGRVQLGDGNKLVWNW</sequence>
<comment type="similarity">
    <text evidence="5 16">In the C-terminal section; belongs to the GART family.</text>
</comment>
<dbReference type="SUPFAM" id="SSF53328">
    <property type="entry name" value="Formyltransferase"/>
    <property type="match status" value="1"/>
</dbReference>
<dbReference type="Pfam" id="PF01071">
    <property type="entry name" value="GARS_A"/>
    <property type="match status" value="1"/>
</dbReference>
<evidence type="ECO:0000256" key="7">
    <source>
        <dbReference type="ARBA" id="ARBA00022598"/>
    </source>
</evidence>
<evidence type="ECO:0000256" key="13">
    <source>
        <dbReference type="ARBA" id="ARBA00023211"/>
    </source>
</evidence>
<dbReference type="HAMAP" id="MF_00138">
    <property type="entry name" value="GARS"/>
    <property type="match status" value="1"/>
</dbReference>
<dbReference type="InterPro" id="IPR016185">
    <property type="entry name" value="PreATP-grasp_dom_sf"/>
</dbReference>
<dbReference type="Pfam" id="PF02843">
    <property type="entry name" value="GARS_C"/>
    <property type="match status" value="1"/>
</dbReference>
<comment type="catalytic activity">
    <reaction evidence="16">
        <text>N(1)-(5-phospho-beta-D-ribosyl)glycinamide + (6R)-10-formyltetrahydrofolate = N(2)-formyl-N(1)-(5-phospho-beta-D-ribosyl)glycinamide + (6S)-5,6,7,8-tetrahydrofolate + H(+)</text>
        <dbReference type="Rhea" id="RHEA:15053"/>
        <dbReference type="ChEBI" id="CHEBI:15378"/>
        <dbReference type="ChEBI" id="CHEBI:57453"/>
        <dbReference type="ChEBI" id="CHEBI:143788"/>
        <dbReference type="ChEBI" id="CHEBI:147286"/>
        <dbReference type="ChEBI" id="CHEBI:195366"/>
        <dbReference type="EC" id="2.1.2.2"/>
    </reaction>
</comment>
<evidence type="ECO:0000256" key="4">
    <source>
        <dbReference type="ARBA" id="ARBA00007423"/>
    </source>
</evidence>
<dbReference type="Gene3D" id="3.90.650.10">
    <property type="entry name" value="PurM-like C-terminal domain"/>
    <property type="match status" value="2"/>
</dbReference>
<evidence type="ECO:0000256" key="3">
    <source>
        <dbReference type="ARBA" id="ARBA00005174"/>
    </source>
</evidence>
<dbReference type="Gene3D" id="3.40.50.170">
    <property type="entry name" value="Formyl transferase, N-terminal domain"/>
    <property type="match status" value="1"/>
</dbReference>
<dbReference type="FunFam" id="3.90.600.10:FF:000001">
    <property type="entry name" value="Trifunctional purine biosynthetic protein adenosine-3"/>
    <property type="match status" value="1"/>
</dbReference>
<keyword evidence="14 16" id="KW-0511">Multifunctional enzyme</keyword>
<dbReference type="GO" id="GO:0004641">
    <property type="term" value="F:phosphoribosylformylglycinamidine cyclo-ligase activity"/>
    <property type="evidence" value="ECO:0007669"/>
    <property type="project" value="UniProtKB-EC"/>
</dbReference>
<dbReference type="InterPro" id="IPR010918">
    <property type="entry name" value="PurM-like_C_dom"/>
</dbReference>
<evidence type="ECO:0000256" key="9">
    <source>
        <dbReference type="ARBA" id="ARBA00022723"/>
    </source>
</evidence>
<name>A0AAV4JKN5_9GAST</name>
<dbReference type="GO" id="GO:0004637">
    <property type="term" value="F:phosphoribosylamine-glycine ligase activity"/>
    <property type="evidence" value="ECO:0007669"/>
    <property type="project" value="UniProtKB-UniRule"/>
</dbReference>
<evidence type="ECO:0000256" key="8">
    <source>
        <dbReference type="ARBA" id="ARBA00022679"/>
    </source>
</evidence>
<dbReference type="GO" id="GO:0046084">
    <property type="term" value="P:adenine biosynthetic process"/>
    <property type="evidence" value="ECO:0007669"/>
    <property type="project" value="TreeGrafter"/>
</dbReference>
<keyword evidence="7 16" id="KW-0436">Ligase</keyword>
<comment type="pathway">
    <text evidence="1 16">Purine metabolism; IMP biosynthesis via de novo pathway; 5-amino-1-(5-phospho-D-ribosyl)imidazole from N(2)-formyl-N(1)-(5-phospho-D-ribosyl)glycinamide: step 2/2.</text>
</comment>
<dbReference type="SMART" id="SM01210">
    <property type="entry name" value="GARS_C"/>
    <property type="match status" value="1"/>
</dbReference>
<dbReference type="PANTHER" id="PTHR10520:SF12">
    <property type="entry name" value="TRIFUNCTIONAL PURINE BIOSYNTHETIC PROTEIN ADENOSINE-3"/>
    <property type="match status" value="1"/>
</dbReference>
<dbReference type="Pfam" id="PF02844">
    <property type="entry name" value="GARS_N"/>
    <property type="match status" value="1"/>
</dbReference>
<dbReference type="Gene3D" id="3.40.50.20">
    <property type="match status" value="1"/>
</dbReference>